<evidence type="ECO:0000313" key="8">
    <source>
        <dbReference type="EMBL" id="KAF3453712.1"/>
    </source>
</evidence>
<feature type="transmembrane region" description="Helical" evidence="7">
    <location>
        <begin position="20"/>
        <end position="38"/>
    </location>
</feature>
<comment type="subcellular location">
    <subcellularLocation>
        <location evidence="1">Membrane</location>
        <topology evidence="1">Multi-pass membrane protein</topology>
    </subcellularLocation>
</comment>
<feature type="transmembrane region" description="Helical" evidence="7">
    <location>
        <begin position="375"/>
        <end position="399"/>
    </location>
</feature>
<comment type="similarity">
    <text evidence="2">Belongs to the SLC29A/ENT transporter (TC 2.A.57) family.</text>
</comment>
<feature type="transmembrane region" description="Helical" evidence="7">
    <location>
        <begin position="196"/>
        <end position="217"/>
    </location>
</feature>
<evidence type="ECO:0000256" key="2">
    <source>
        <dbReference type="ARBA" id="ARBA00007965"/>
    </source>
</evidence>
<feature type="transmembrane region" description="Helical" evidence="7">
    <location>
        <begin position="129"/>
        <end position="149"/>
    </location>
</feature>
<dbReference type="EMBL" id="VOIH02000002">
    <property type="protein sequence ID" value="KAF3453712.1"/>
    <property type="molecule type" value="Genomic_DNA"/>
</dbReference>
<evidence type="ECO:0000256" key="7">
    <source>
        <dbReference type="SAM" id="Phobius"/>
    </source>
</evidence>
<dbReference type="InterPro" id="IPR036259">
    <property type="entry name" value="MFS_trans_sf"/>
</dbReference>
<keyword evidence="6 7" id="KW-0472">Membrane</keyword>
<feature type="transmembrane region" description="Helical" evidence="7">
    <location>
        <begin position="58"/>
        <end position="78"/>
    </location>
</feature>
<keyword evidence="3" id="KW-0813">Transport</keyword>
<dbReference type="PIRSF" id="PIRSF016379">
    <property type="entry name" value="ENT"/>
    <property type="match status" value="1"/>
</dbReference>
<reference evidence="8" key="1">
    <citation type="submission" date="2020-03" db="EMBL/GenBank/DDBJ databases">
        <title>A high-quality chromosome-level genome assembly of a woody plant with both climbing and erect habits, Rhamnella rubrinervis.</title>
        <authorList>
            <person name="Lu Z."/>
            <person name="Yang Y."/>
            <person name="Zhu X."/>
            <person name="Sun Y."/>
        </authorList>
    </citation>
    <scope>NUCLEOTIDE SEQUENCE</scope>
    <source>
        <strain evidence="8">BYM</strain>
        <tissue evidence="8">Leaf</tissue>
    </source>
</reference>
<evidence type="ECO:0000256" key="1">
    <source>
        <dbReference type="ARBA" id="ARBA00004141"/>
    </source>
</evidence>
<proteinExistence type="inferred from homology"/>
<feature type="transmembrane region" description="Helical" evidence="7">
    <location>
        <begin position="317"/>
        <end position="336"/>
    </location>
</feature>
<dbReference type="OrthoDB" id="1856718at2759"/>
<evidence type="ECO:0000313" key="9">
    <source>
        <dbReference type="Proteomes" id="UP000796880"/>
    </source>
</evidence>
<evidence type="ECO:0000256" key="4">
    <source>
        <dbReference type="ARBA" id="ARBA00022692"/>
    </source>
</evidence>
<feature type="transmembrane region" description="Helical" evidence="7">
    <location>
        <begin position="90"/>
        <end position="109"/>
    </location>
</feature>
<dbReference type="AlphaFoldDB" id="A0A8K0MPI4"/>
<dbReference type="PANTHER" id="PTHR10332">
    <property type="entry name" value="EQUILIBRATIVE NUCLEOSIDE TRANSPORTER"/>
    <property type="match status" value="1"/>
</dbReference>
<comment type="caution">
    <text evidence="8">The sequence shown here is derived from an EMBL/GenBank/DDBJ whole genome shotgun (WGS) entry which is preliminary data.</text>
</comment>
<dbReference type="GO" id="GO:0005886">
    <property type="term" value="C:plasma membrane"/>
    <property type="evidence" value="ECO:0007669"/>
    <property type="project" value="TreeGrafter"/>
</dbReference>
<dbReference type="PRINTS" id="PR01130">
    <property type="entry name" value="DERENTRNSPRT"/>
</dbReference>
<keyword evidence="9" id="KW-1185">Reference proteome</keyword>
<dbReference type="Proteomes" id="UP000796880">
    <property type="component" value="Unassembled WGS sequence"/>
</dbReference>
<organism evidence="8 9">
    <name type="scientific">Rhamnella rubrinervis</name>
    <dbReference type="NCBI Taxonomy" id="2594499"/>
    <lineage>
        <taxon>Eukaryota</taxon>
        <taxon>Viridiplantae</taxon>
        <taxon>Streptophyta</taxon>
        <taxon>Embryophyta</taxon>
        <taxon>Tracheophyta</taxon>
        <taxon>Spermatophyta</taxon>
        <taxon>Magnoliopsida</taxon>
        <taxon>eudicotyledons</taxon>
        <taxon>Gunneridae</taxon>
        <taxon>Pentapetalae</taxon>
        <taxon>rosids</taxon>
        <taxon>fabids</taxon>
        <taxon>Rosales</taxon>
        <taxon>Rhamnaceae</taxon>
        <taxon>rhamnoid group</taxon>
        <taxon>Rhamneae</taxon>
        <taxon>Rhamnella</taxon>
    </lineage>
</organism>
<dbReference type="Pfam" id="PF01733">
    <property type="entry name" value="Nucleoside_tran"/>
    <property type="match status" value="2"/>
</dbReference>
<name>A0A8K0MPI4_9ROSA</name>
<keyword evidence="5 7" id="KW-1133">Transmembrane helix</keyword>
<evidence type="ECO:0000256" key="3">
    <source>
        <dbReference type="ARBA" id="ARBA00022448"/>
    </source>
</evidence>
<feature type="transmembrane region" description="Helical" evidence="7">
    <location>
        <begin position="161"/>
        <end position="184"/>
    </location>
</feature>
<sequence length="400" mass="44097">MRGVKSSGVELPEPRDTYRIAYIIHFLLGAGNLLPWNALITVVDYFGYLYPTNHVEKVFSVAYMTSSLLVLVVLIMAWSGSWCGKLSSRLTLNLGFSMFVVSLMVAPVMDWACWSKELKKRLNGTYAVTVASVVICGLADGLVGGSLMGSAGRLPKEYMQAVFAGTATSGVLVSFLRILTKAVLPKTPNGLRTGAHLYFMVSTIILLCCIICCNLLYKLPVMQHHCRLVKDYPSCSRPQIWSVARKVKWPVLGIFIIYTVTLSIFPGFIAENLQSKVLQDWYPILLITVYNVADLVGKSLTAVYVLESINKATWASLSRLLFYPLFVACLHGPIWLKTEIPIVILTFMLGLTNGYLTSVMMILVPKSVPVSEAELSAIVMVVFLGIGLVSGSALGWFWII</sequence>
<gene>
    <name evidence="8" type="ORF">FNV43_RR04153</name>
</gene>
<accession>A0A8K0MPI4</accession>
<dbReference type="GO" id="GO:0005337">
    <property type="term" value="F:nucleoside transmembrane transporter activity"/>
    <property type="evidence" value="ECO:0007669"/>
    <property type="project" value="InterPro"/>
</dbReference>
<protein>
    <submittedName>
        <fullName evidence="8">Uncharacterized protein</fullName>
    </submittedName>
</protein>
<dbReference type="InterPro" id="IPR002259">
    <property type="entry name" value="Eqnu_transpt"/>
</dbReference>
<dbReference type="SUPFAM" id="SSF103473">
    <property type="entry name" value="MFS general substrate transporter"/>
    <property type="match status" value="1"/>
</dbReference>
<keyword evidence="4 7" id="KW-0812">Transmembrane</keyword>
<feature type="transmembrane region" description="Helical" evidence="7">
    <location>
        <begin position="342"/>
        <end position="363"/>
    </location>
</feature>
<evidence type="ECO:0000256" key="5">
    <source>
        <dbReference type="ARBA" id="ARBA00022989"/>
    </source>
</evidence>
<evidence type="ECO:0000256" key="6">
    <source>
        <dbReference type="ARBA" id="ARBA00023136"/>
    </source>
</evidence>
<dbReference type="PANTHER" id="PTHR10332:SF77">
    <property type="entry name" value="EQUILIBRATIVE NUCLEOTIDE TRANSPORTER 8"/>
    <property type="match status" value="1"/>
</dbReference>
<feature type="transmembrane region" description="Helical" evidence="7">
    <location>
        <begin position="249"/>
        <end position="269"/>
    </location>
</feature>
<feature type="transmembrane region" description="Helical" evidence="7">
    <location>
        <begin position="281"/>
        <end position="305"/>
    </location>
</feature>